<dbReference type="SUPFAM" id="SSF51735">
    <property type="entry name" value="NAD(P)-binding Rossmann-fold domains"/>
    <property type="match status" value="1"/>
</dbReference>
<dbReference type="GO" id="GO:0005886">
    <property type="term" value="C:plasma membrane"/>
    <property type="evidence" value="ECO:0007669"/>
    <property type="project" value="InterPro"/>
</dbReference>
<accession>A0A7D6ZVK2</accession>
<evidence type="ECO:0000256" key="1">
    <source>
        <dbReference type="ARBA" id="ARBA00017378"/>
    </source>
</evidence>
<dbReference type="InterPro" id="IPR050721">
    <property type="entry name" value="Trk_Ktr_HKT_K-transport"/>
</dbReference>
<keyword evidence="5" id="KW-0520">NAD</keyword>
<sequence length="221" mass="23628">MKVVIIGGGQVGEHIASLLLNNDYSVKVIDNREHIVDKLKEELPSDAVILGNGTDPNILEAAGISSADVVVAVTGADEVNLVASTIAKFEFGVSRVVARVNNPKNSWLYNIGMGVDVAVNQADLMAHIVIEEMDLKNMFTLMKLSLGGYSIVQIKVDEASKAVQKEVKALNIPSNSKLITIYRGEEVILPGGDTVINAGDSILALANSETQVEVNKIFSSR</sequence>
<evidence type="ECO:0000256" key="2">
    <source>
        <dbReference type="ARBA" id="ARBA00022448"/>
    </source>
</evidence>
<evidence type="ECO:0000256" key="5">
    <source>
        <dbReference type="ARBA" id="ARBA00023027"/>
    </source>
</evidence>
<protein>
    <recommendedName>
        <fullName evidence="1">Trk system potassium uptake protein TrkA</fullName>
    </recommendedName>
</protein>
<dbReference type="PROSITE" id="PS51201">
    <property type="entry name" value="RCK_N"/>
    <property type="match status" value="1"/>
</dbReference>
<keyword evidence="3" id="KW-0633">Potassium transport</keyword>
<dbReference type="PROSITE" id="PS51202">
    <property type="entry name" value="RCK_C"/>
    <property type="match status" value="1"/>
</dbReference>
<dbReference type="PANTHER" id="PTHR43833:SF5">
    <property type="entry name" value="TRK SYSTEM POTASSIUM UPTAKE PROTEIN TRKA"/>
    <property type="match status" value="1"/>
</dbReference>
<dbReference type="GO" id="GO:0015079">
    <property type="term" value="F:potassium ion transmembrane transporter activity"/>
    <property type="evidence" value="ECO:0007669"/>
    <property type="project" value="InterPro"/>
</dbReference>
<dbReference type="InterPro" id="IPR036721">
    <property type="entry name" value="RCK_C_sf"/>
</dbReference>
<dbReference type="Pfam" id="PF02080">
    <property type="entry name" value="TrkA_C"/>
    <property type="match status" value="1"/>
</dbReference>
<dbReference type="EMBL" id="CP059378">
    <property type="protein sequence ID" value="QLY78222.1"/>
    <property type="molecule type" value="Genomic_DNA"/>
</dbReference>
<dbReference type="InterPro" id="IPR006037">
    <property type="entry name" value="RCK_C"/>
</dbReference>
<keyword evidence="2" id="KW-0813">Transport</keyword>
<dbReference type="SUPFAM" id="SSF116726">
    <property type="entry name" value="TrkA C-terminal domain-like"/>
    <property type="match status" value="1"/>
</dbReference>
<keyword evidence="6" id="KW-0406">Ion transport</keyword>
<evidence type="ECO:0000259" key="7">
    <source>
        <dbReference type="PROSITE" id="PS51201"/>
    </source>
</evidence>
<evidence type="ECO:0000259" key="8">
    <source>
        <dbReference type="PROSITE" id="PS51202"/>
    </source>
</evidence>
<dbReference type="AlphaFoldDB" id="A0A7D6ZVK2"/>
<feature type="domain" description="RCK N-terminal" evidence="7">
    <location>
        <begin position="1"/>
        <end position="119"/>
    </location>
</feature>
<evidence type="ECO:0000256" key="3">
    <source>
        <dbReference type="ARBA" id="ARBA00022538"/>
    </source>
</evidence>
<dbReference type="RefSeq" id="WP_021801520.1">
    <property type="nucleotide sequence ID" value="NZ_CP059378.1"/>
</dbReference>
<dbReference type="PRINTS" id="PR00335">
    <property type="entry name" value="KUPTAKETRKA"/>
</dbReference>
<dbReference type="Gene3D" id="3.40.50.720">
    <property type="entry name" value="NAD(P)-binding Rossmann-like Domain"/>
    <property type="match status" value="1"/>
</dbReference>
<dbReference type="Gene3D" id="3.30.70.1450">
    <property type="entry name" value="Regulator of K+ conductance, C-terminal domain"/>
    <property type="match status" value="1"/>
</dbReference>
<name>A0A7D6ZVK2_9CLOT</name>
<dbReference type="PANTHER" id="PTHR43833">
    <property type="entry name" value="POTASSIUM CHANNEL PROTEIN 2-RELATED-RELATED"/>
    <property type="match status" value="1"/>
</dbReference>
<dbReference type="KEGG" id="cint:HZF06_14115"/>
<dbReference type="Proteomes" id="UP000512286">
    <property type="component" value="Chromosome"/>
</dbReference>
<evidence type="ECO:0000256" key="4">
    <source>
        <dbReference type="ARBA" id="ARBA00022958"/>
    </source>
</evidence>
<proteinExistence type="predicted"/>
<feature type="domain" description="RCK C-terminal" evidence="8">
    <location>
        <begin position="139"/>
        <end position="221"/>
    </location>
</feature>
<dbReference type="InterPro" id="IPR006036">
    <property type="entry name" value="K_uptake_TrkA"/>
</dbReference>
<evidence type="ECO:0000313" key="9">
    <source>
        <dbReference type="EMBL" id="QLY78222.1"/>
    </source>
</evidence>
<evidence type="ECO:0000256" key="6">
    <source>
        <dbReference type="ARBA" id="ARBA00023065"/>
    </source>
</evidence>
<dbReference type="InterPro" id="IPR036291">
    <property type="entry name" value="NAD(P)-bd_dom_sf"/>
</dbReference>
<reference evidence="9 10" key="1">
    <citation type="submission" date="2020-07" db="EMBL/GenBank/DDBJ databases">
        <title>Electron transfer.</title>
        <authorList>
            <person name="Huang L."/>
            <person name="Liu X."/>
            <person name="Zhou S."/>
        </authorList>
    </citation>
    <scope>NUCLEOTIDE SEQUENCE [LARGE SCALE GENOMIC DNA]</scope>
    <source>
        <strain evidence="9 10">Lx1</strain>
    </source>
</reference>
<dbReference type="Pfam" id="PF02254">
    <property type="entry name" value="TrkA_N"/>
    <property type="match status" value="1"/>
</dbReference>
<gene>
    <name evidence="9" type="ORF">HZF06_14115</name>
</gene>
<organism evidence="9 10">
    <name type="scientific">Clostridium intestinale</name>
    <dbReference type="NCBI Taxonomy" id="36845"/>
    <lineage>
        <taxon>Bacteria</taxon>
        <taxon>Bacillati</taxon>
        <taxon>Bacillota</taxon>
        <taxon>Clostridia</taxon>
        <taxon>Eubacteriales</taxon>
        <taxon>Clostridiaceae</taxon>
        <taxon>Clostridium</taxon>
    </lineage>
</organism>
<evidence type="ECO:0000313" key="10">
    <source>
        <dbReference type="Proteomes" id="UP000512286"/>
    </source>
</evidence>
<keyword evidence="4" id="KW-0630">Potassium</keyword>
<dbReference type="InterPro" id="IPR003148">
    <property type="entry name" value="RCK_N"/>
</dbReference>